<dbReference type="InterPro" id="IPR011991">
    <property type="entry name" value="ArsR-like_HTH"/>
</dbReference>
<dbReference type="Pfam" id="PF03551">
    <property type="entry name" value="PadR"/>
    <property type="match status" value="1"/>
</dbReference>
<dbReference type="InterPro" id="IPR052509">
    <property type="entry name" value="Metal_resp_DNA-bind_regulator"/>
</dbReference>
<reference evidence="2 3" key="1">
    <citation type="submission" date="2016-06" db="EMBL/GenBank/DDBJ databases">
        <authorList>
            <person name="Kjaerup R.B."/>
            <person name="Dalgaard T.S."/>
            <person name="Juul-Madsen H.R."/>
        </authorList>
    </citation>
    <scope>NUCLEOTIDE SEQUENCE [LARGE SCALE GENOMIC DNA]</scope>
    <source>
        <strain evidence="2 3">DSM 45097</strain>
    </source>
</reference>
<dbReference type="AlphaFoldDB" id="A0A1C5IDU0"/>
<dbReference type="EMBL" id="LT607751">
    <property type="protein sequence ID" value="SCG55946.1"/>
    <property type="molecule type" value="Genomic_DNA"/>
</dbReference>
<accession>A0A1C5IDU0</accession>
<dbReference type="PANTHER" id="PTHR33169:SF13">
    <property type="entry name" value="PADR-FAMILY TRANSCRIPTIONAL REGULATOR"/>
    <property type="match status" value="1"/>
</dbReference>
<dbReference type="CDD" id="cd00090">
    <property type="entry name" value="HTH_ARSR"/>
    <property type="match status" value="1"/>
</dbReference>
<dbReference type="SUPFAM" id="SSF46785">
    <property type="entry name" value="Winged helix' DNA-binding domain"/>
    <property type="match status" value="1"/>
</dbReference>
<gene>
    <name evidence="2" type="ORF">GA0074704_3211</name>
</gene>
<proteinExistence type="predicted"/>
<dbReference type="Proteomes" id="UP000198210">
    <property type="component" value="Chromosome I"/>
</dbReference>
<protein>
    <submittedName>
        <fullName evidence="2">Transcriptional regulator PadR-like family protein</fullName>
    </submittedName>
</protein>
<feature type="domain" description="Transcription regulator PadR N-terminal" evidence="1">
    <location>
        <begin position="16"/>
        <end position="83"/>
    </location>
</feature>
<dbReference type="InterPro" id="IPR005149">
    <property type="entry name" value="Tscrpt_reg_PadR_N"/>
</dbReference>
<sequence length="105" mass="10870">MASDEPSRWAEPGLLILASLADGAKHGYAITTDVAEQVGVTLGPGTLYAALTRLEKAGLIEGLPAEGRRRPYRLTATGAAELSAQATRMQRLAALSLGRLGATPA</sequence>
<organism evidence="2 3">
    <name type="scientific">Micromonospora siamensis</name>
    <dbReference type="NCBI Taxonomy" id="299152"/>
    <lineage>
        <taxon>Bacteria</taxon>
        <taxon>Bacillati</taxon>
        <taxon>Actinomycetota</taxon>
        <taxon>Actinomycetes</taxon>
        <taxon>Micromonosporales</taxon>
        <taxon>Micromonosporaceae</taxon>
        <taxon>Micromonospora</taxon>
    </lineage>
</organism>
<evidence type="ECO:0000313" key="3">
    <source>
        <dbReference type="Proteomes" id="UP000198210"/>
    </source>
</evidence>
<evidence type="ECO:0000313" key="2">
    <source>
        <dbReference type="EMBL" id="SCG55946.1"/>
    </source>
</evidence>
<dbReference type="PANTHER" id="PTHR33169">
    <property type="entry name" value="PADR-FAMILY TRANSCRIPTIONAL REGULATOR"/>
    <property type="match status" value="1"/>
</dbReference>
<dbReference type="Gene3D" id="1.10.10.10">
    <property type="entry name" value="Winged helix-like DNA-binding domain superfamily/Winged helix DNA-binding domain"/>
    <property type="match status" value="1"/>
</dbReference>
<evidence type="ECO:0000259" key="1">
    <source>
        <dbReference type="Pfam" id="PF03551"/>
    </source>
</evidence>
<dbReference type="InterPro" id="IPR036390">
    <property type="entry name" value="WH_DNA-bd_sf"/>
</dbReference>
<keyword evidence="3" id="KW-1185">Reference proteome</keyword>
<name>A0A1C5IDU0_9ACTN</name>
<dbReference type="InterPro" id="IPR036388">
    <property type="entry name" value="WH-like_DNA-bd_sf"/>
</dbReference>
<dbReference type="RefSeq" id="WP_088971250.1">
    <property type="nucleotide sequence ID" value="NZ_JBHLYF010000007.1"/>
</dbReference>